<dbReference type="Proteomes" id="UP000192578">
    <property type="component" value="Unassembled WGS sequence"/>
</dbReference>
<accession>A0A1W0WE92</accession>
<keyword evidence="4" id="KW-1185">Reference proteome</keyword>
<evidence type="ECO:0000256" key="1">
    <source>
        <dbReference type="SAM" id="MobiDB-lite"/>
    </source>
</evidence>
<feature type="region of interest" description="Disordered" evidence="1">
    <location>
        <begin position="106"/>
        <end position="130"/>
    </location>
</feature>
<feature type="compositionally biased region" description="Basic and acidic residues" evidence="1">
    <location>
        <begin position="121"/>
        <end position="130"/>
    </location>
</feature>
<evidence type="ECO:0000313" key="3">
    <source>
        <dbReference type="EMBL" id="OQV13535.1"/>
    </source>
</evidence>
<organism evidence="3 4">
    <name type="scientific">Hypsibius exemplaris</name>
    <name type="common">Freshwater tardigrade</name>
    <dbReference type="NCBI Taxonomy" id="2072580"/>
    <lineage>
        <taxon>Eukaryota</taxon>
        <taxon>Metazoa</taxon>
        <taxon>Ecdysozoa</taxon>
        <taxon>Tardigrada</taxon>
        <taxon>Eutardigrada</taxon>
        <taxon>Parachela</taxon>
        <taxon>Hypsibioidea</taxon>
        <taxon>Hypsibiidae</taxon>
        <taxon>Hypsibius</taxon>
    </lineage>
</organism>
<name>A0A1W0WE92_HYPEX</name>
<protein>
    <recommendedName>
        <fullName evidence="5">Secreted protein</fullName>
    </recommendedName>
</protein>
<evidence type="ECO:0000256" key="2">
    <source>
        <dbReference type="SAM" id="SignalP"/>
    </source>
</evidence>
<gene>
    <name evidence="3" type="ORF">BV898_12280</name>
</gene>
<dbReference type="AlphaFoldDB" id="A0A1W0WE92"/>
<reference evidence="4" key="1">
    <citation type="submission" date="2017-01" db="EMBL/GenBank/DDBJ databases">
        <title>Comparative genomics of anhydrobiosis in the tardigrade Hypsibius dujardini.</title>
        <authorList>
            <person name="Yoshida Y."/>
            <person name="Koutsovoulos G."/>
            <person name="Laetsch D."/>
            <person name="Stevens L."/>
            <person name="Kumar S."/>
            <person name="Horikawa D."/>
            <person name="Ishino K."/>
            <person name="Komine S."/>
            <person name="Tomita M."/>
            <person name="Blaxter M."/>
            <person name="Arakawa K."/>
        </authorList>
    </citation>
    <scope>NUCLEOTIDE SEQUENCE [LARGE SCALE GENOMIC DNA]</scope>
    <source>
        <strain evidence="4">Z151</strain>
    </source>
</reference>
<evidence type="ECO:0000313" key="4">
    <source>
        <dbReference type="Proteomes" id="UP000192578"/>
    </source>
</evidence>
<evidence type="ECO:0008006" key="5">
    <source>
        <dbReference type="Google" id="ProtNLM"/>
    </source>
</evidence>
<keyword evidence="2" id="KW-0732">Signal</keyword>
<proteinExistence type="predicted"/>
<feature type="signal peptide" evidence="2">
    <location>
        <begin position="1"/>
        <end position="22"/>
    </location>
</feature>
<feature type="chain" id="PRO_5012867904" description="Secreted protein" evidence="2">
    <location>
        <begin position="23"/>
        <end position="130"/>
    </location>
</feature>
<sequence length="130" mass="13925">MERLAIWSGTLIFLLHLSCLESRPDLGGHSKVRQNVDGKDNRSFVRRSRGINDFNNGFMEYPGIFQGGSVATSIPRGGLFQGGLLGFVSNATEYLGIPHGGVSDFHGAGVGRRSNVGSARTESRNGSEKG</sequence>
<comment type="caution">
    <text evidence="3">The sequence shown here is derived from an EMBL/GenBank/DDBJ whole genome shotgun (WGS) entry which is preliminary data.</text>
</comment>
<dbReference type="EMBL" id="MTYJ01000122">
    <property type="protein sequence ID" value="OQV13535.1"/>
    <property type="molecule type" value="Genomic_DNA"/>
</dbReference>